<gene>
    <name evidence="1" type="ORF">QO010_003446</name>
</gene>
<evidence type="ECO:0000313" key="1">
    <source>
        <dbReference type="EMBL" id="MDQ0465657.1"/>
    </source>
</evidence>
<sequence>MKSVFIVLGVTAILAAAAYGLFGQWGRPIEPGPLVRANADECAVAALVSQGFGEGTTRVEWPGHRIVNPPSLYARLISLPQYFRKELHRTFPALTEPELRALARAELQGELSPGPYRLDCDWRALGSPLTPASGRTYRHALSQPLIAGDLAVVSYSHGRALAAMGGQCFYRRIAGQWRRQACGGGWIS</sequence>
<dbReference type="Proteomes" id="UP001228905">
    <property type="component" value="Unassembled WGS sequence"/>
</dbReference>
<comment type="caution">
    <text evidence="1">The sequence shown here is derived from an EMBL/GenBank/DDBJ whole genome shotgun (WGS) entry which is preliminary data.</text>
</comment>
<name>A0ABU0IUG8_9CAUL</name>
<keyword evidence="2" id="KW-1185">Reference proteome</keyword>
<accession>A0ABU0IUG8</accession>
<protein>
    <submittedName>
        <fullName evidence="1">Uncharacterized protein</fullName>
    </submittedName>
</protein>
<proteinExistence type="predicted"/>
<dbReference type="RefSeq" id="WP_307351164.1">
    <property type="nucleotide sequence ID" value="NZ_JAUSVS010000007.1"/>
</dbReference>
<organism evidence="1 2">
    <name type="scientific">Caulobacter ginsengisoli</name>
    <dbReference type="NCBI Taxonomy" id="400775"/>
    <lineage>
        <taxon>Bacteria</taxon>
        <taxon>Pseudomonadati</taxon>
        <taxon>Pseudomonadota</taxon>
        <taxon>Alphaproteobacteria</taxon>
        <taxon>Caulobacterales</taxon>
        <taxon>Caulobacteraceae</taxon>
        <taxon>Caulobacter</taxon>
    </lineage>
</organism>
<evidence type="ECO:0000313" key="2">
    <source>
        <dbReference type="Proteomes" id="UP001228905"/>
    </source>
</evidence>
<dbReference type="EMBL" id="JAUSVS010000007">
    <property type="protein sequence ID" value="MDQ0465657.1"/>
    <property type="molecule type" value="Genomic_DNA"/>
</dbReference>
<reference evidence="1 2" key="1">
    <citation type="submission" date="2023-07" db="EMBL/GenBank/DDBJ databases">
        <title>Genomic Encyclopedia of Type Strains, Phase IV (KMG-IV): sequencing the most valuable type-strain genomes for metagenomic binning, comparative biology and taxonomic classification.</title>
        <authorList>
            <person name="Goeker M."/>
        </authorList>
    </citation>
    <scope>NUCLEOTIDE SEQUENCE [LARGE SCALE GENOMIC DNA]</scope>
    <source>
        <strain evidence="1 2">DSM 18695</strain>
    </source>
</reference>